<gene>
    <name evidence="12" type="primary">secF</name>
    <name evidence="14" type="ORF">AMJ52_00580</name>
</gene>
<keyword evidence="3 12" id="KW-1003">Cell membrane</keyword>
<feature type="transmembrane region" description="Helical" evidence="12">
    <location>
        <begin position="161"/>
        <end position="180"/>
    </location>
</feature>
<keyword evidence="6 12" id="KW-1133">Transmembrane helix</keyword>
<evidence type="ECO:0000256" key="3">
    <source>
        <dbReference type="ARBA" id="ARBA00022475"/>
    </source>
</evidence>
<feature type="domain" description="Protein export membrane protein SecD/SecF C-terminal" evidence="13">
    <location>
        <begin position="114"/>
        <end position="292"/>
    </location>
</feature>
<dbReference type="GO" id="GO:0065002">
    <property type="term" value="P:intracellular protein transmembrane transport"/>
    <property type="evidence" value="ECO:0007669"/>
    <property type="project" value="UniProtKB-UniRule"/>
</dbReference>
<dbReference type="InterPro" id="IPR022645">
    <property type="entry name" value="SecD/SecF_bac"/>
</dbReference>
<dbReference type="GO" id="GO:0006605">
    <property type="term" value="P:protein targeting"/>
    <property type="evidence" value="ECO:0007669"/>
    <property type="project" value="UniProtKB-UniRule"/>
</dbReference>
<evidence type="ECO:0000256" key="2">
    <source>
        <dbReference type="ARBA" id="ARBA00022448"/>
    </source>
</evidence>
<keyword evidence="5 12" id="KW-0653">Protein transport</keyword>
<feature type="transmembrane region" description="Helical" evidence="12">
    <location>
        <begin position="20"/>
        <end position="38"/>
    </location>
</feature>
<dbReference type="Pfam" id="PF02355">
    <property type="entry name" value="SecD_SecF_C"/>
    <property type="match status" value="1"/>
</dbReference>
<evidence type="ECO:0000313" key="14">
    <source>
        <dbReference type="EMBL" id="KPJ74437.1"/>
    </source>
</evidence>
<organism evidence="14 15">
    <name type="scientific">candidate division TA06 bacterium DG_78</name>
    <dbReference type="NCBI Taxonomy" id="1703772"/>
    <lineage>
        <taxon>Bacteria</taxon>
        <taxon>Bacteria division TA06</taxon>
    </lineage>
</organism>
<evidence type="ECO:0000259" key="13">
    <source>
        <dbReference type="Pfam" id="PF02355"/>
    </source>
</evidence>
<keyword evidence="7 12" id="KW-0811">Translocation</keyword>
<keyword evidence="2 12" id="KW-0813">Transport</keyword>
<evidence type="ECO:0000256" key="8">
    <source>
        <dbReference type="ARBA" id="ARBA00023136"/>
    </source>
</evidence>
<dbReference type="AlphaFoldDB" id="A0A0S7YI51"/>
<comment type="similarity">
    <text evidence="12">Belongs to the SecD/SecF family. SecF subfamily.</text>
</comment>
<dbReference type="EMBL" id="LJNI01000004">
    <property type="protein sequence ID" value="KPJ74437.1"/>
    <property type="molecule type" value="Genomic_DNA"/>
</dbReference>
<dbReference type="NCBIfam" id="TIGR00966">
    <property type="entry name" value="transloc_SecF"/>
    <property type="match status" value="1"/>
</dbReference>
<dbReference type="GO" id="GO:0043952">
    <property type="term" value="P:protein transport by the Sec complex"/>
    <property type="evidence" value="ECO:0007669"/>
    <property type="project" value="UniProtKB-UniRule"/>
</dbReference>
<reference evidence="14 15" key="1">
    <citation type="journal article" date="2015" name="Microbiome">
        <title>Genomic resolution of linkages in carbon, nitrogen, and sulfur cycling among widespread estuary sediment bacteria.</title>
        <authorList>
            <person name="Baker B.J."/>
            <person name="Lazar C.S."/>
            <person name="Teske A.P."/>
            <person name="Dick G.J."/>
        </authorList>
    </citation>
    <scope>NUCLEOTIDE SEQUENCE [LARGE SCALE GENOMIC DNA]</scope>
    <source>
        <strain evidence="14">DG_78</strain>
    </source>
</reference>
<comment type="caution">
    <text evidence="14">The sequence shown here is derived from an EMBL/GenBank/DDBJ whole genome shotgun (WGS) entry which is preliminary data.</text>
</comment>
<evidence type="ECO:0000313" key="15">
    <source>
        <dbReference type="Proteomes" id="UP000051012"/>
    </source>
</evidence>
<comment type="subcellular location">
    <subcellularLocation>
        <location evidence="1 12">Cell membrane</location>
        <topology evidence="1 12">Multi-pass membrane protein</topology>
    </subcellularLocation>
</comment>
<feature type="transmembrane region" description="Helical" evidence="12">
    <location>
        <begin position="186"/>
        <end position="209"/>
    </location>
</feature>
<keyword evidence="8 12" id="KW-0472">Membrane</keyword>
<accession>A0A0S7YI51</accession>
<dbReference type="GO" id="GO:0015450">
    <property type="term" value="F:protein-transporting ATPase activity"/>
    <property type="evidence" value="ECO:0007669"/>
    <property type="project" value="InterPro"/>
</dbReference>
<dbReference type="Gene3D" id="1.20.1640.10">
    <property type="entry name" value="Multidrug efflux transporter AcrB transmembrane domain"/>
    <property type="match status" value="1"/>
</dbReference>
<name>A0A0S7YI51_UNCT6</name>
<evidence type="ECO:0000256" key="1">
    <source>
        <dbReference type="ARBA" id="ARBA00004651"/>
    </source>
</evidence>
<proteinExistence type="inferred from homology"/>
<comment type="similarity">
    <text evidence="10">In the C-terminal section; belongs to the SecD/SecF family. SecF subfamily.</text>
</comment>
<sequence length="299" mass="33247">MLEIVKNPNIDFIGKKKYGFVFSVVITVITLILIFAIGPNFGIDFTGGALLQIKFSQPITTSQLRNSLAHIGKEHASIQSLGTEKTEYIIRASEEDPVEFAKAVKDVLATNFPDNDRQILREETVEPKIGKELLMKTLWAIIIALILILIYVSFRFDYRFGTAAVIALFHDALFTIGVLVLTQREFSIVVVGALLTIIGYSINDSIVISDRIREKQRKMRKEPYNVVLNTGLNETLSRTILTVGTTLLAVIALLIFGGSVIADFAFTLLVGFIIGTYSSIFIVAGIVSVWEEKFPKKKK</sequence>
<feature type="transmembrane region" description="Helical" evidence="12">
    <location>
        <begin position="240"/>
        <end position="262"/>
    </location>
</feature>
<dbReference type="InterPro" id="IPR048634">
    <property type="entry name" value="SecD_SecF_C"/>
</dbReference>
<dbReference type="Pfam" id="PF07549">
    <property type="entry name" value="Sec_GG"/>
    <property type="match status" value="1"/>
</dbReference>
<comment type="subunit">
    <text evidence="12">Forms a complex with SecD. Part of the essential Sec protein translocation apparatus which comprises SecA, SecYEG and auxiliary proteins SecDF. Other proteins may also be involved.</text>
</comment>
<dbReference type="FunFam" id="1.20.1640.10:FF:000024">
    <property type="entry name" value="Multifunctional fusion protein"/>
    <property type="match status" value="1"/>
</dbReference>
<dbReference type="GO" id="GO:0005886">
    <property type="term" value="C:plasma membrane"/>
    <property type="evidence" value="ECO:0007669"/>
    <property type="project" value="UniProtKB-SubCell"/>
</dbReference>
<evidence type="ECO:0000256" key="4">
    <source>
        <dbReference type="ARBA" id="ARBA00022692"/>
    </source>
</evidence>
<dbReference type="Proteomes" id="UP000051012">
    <property type="component" value="Unassembled WGS sequence"/>
</dbReference>
<dbReference type="InterPro" id="IPR022813">
    <property type="entry name" value="SecD/SecF_arch_bac"/>
</dbReference>
<dbReference type="HAMAP" id="MF_01464_B">
    <property type="entry name" value="SecF_B"/>
    <property type="match status" value="1"/>
</dbReference>
<evidence type="ECO:0000256" key="7">
    <source>
        <dbReference type="ARBA" id="ARBA00023010"/>
    </source>
</evidence>
<dbReference type="PRINTS" id="PR01755">
    <property type="entry name" value="SECFTRNLCASE"/>
</dbReference>
<evidence type="ECO:0000256" key="5">
    <source>
        <dbReference type="ARBA" id="ARBA00022927"/>
    </source>
</evidence>
<protein>
    <recommendedName>
        <fullName evidence="12">Protein-export membrane protein SecF</fullName>
    </recommendedName>
</protein>
<keyword evidence="4 12" id="KW-0812">Transmembrane</keyword>
<dbReference type="InterPro" id="IPR055344">
    <property type="entry name" value="SecD_SecF_C_bact"/>
</dbReference>
<dbReference type="InterPro" id="IPR005665">
    <property type="entry name" value="SecF_bac"/>
</dbReference>
<dbReference type="SUPFAM" id="SSF82866">
    <property type="entry name" value="Multidrug efflux transporter AcrB transmembrane domain"/>
    <property type="match status" value="1"/>
</dbReference>
<feature type="transmembrane region" description="Helical" evidence="12">
    <location>
        <begin position="137"/>
        <end position="154"/>
    </location>
</feature>
<dbReference type="InterPro" id="IPR022646">
    <property type="entry name" value="SecD/SecF_CS"/>
</dbReference>
<evidence type="ECO:0000256" key="12">
    <source>
        <dbReference type="HAMAP-Rule" id="MF_01464"/>
    </source>
</evidence>
<dbReference type="PATRIC" id="fig|1703772.3.peg.1871"/>
<comment type="function">
    <text evidence="9 12">Part of the Sec protein translocase complex. Interacts with the SecYEG preprotein conducting channel. SecDF uses the proton motive force (PMF) to complete protein translocation after the ATP-dependent function of SecA.</text>
</comment>
<feature type="transmembrane region" description="Helical" evidence="12">
    <location>
        <begin position="268"/>
        <end position="290"/>
    </location>
</feature>
<evidence type="ECO:0000256" key="10">
    <source>
        <dbReference type="ARBA" id="ARBA00060856"/>
    </source>
</evidence>
<dbReference type="NCBIfam" id="TIGR00916">
    <property type="entry name" value="2A0604s01"/>
    <property type="match status" value="1"/>
</dbReference>
<evidence type="ECO:0000256" key="6">
    <source>
        <dbReference type="ARBA" id="ARBA00022989"/>
    </source>
</evidence>
<dbReference type="PANTHER" id="PTHR30081">
    <property type="entry name" value="PROTEIN-EXPORT MEMBRANE PROTEIN SEC"/>
    <property type="match status" value="1"/>
</dbReference>
<comment type="similarity">
    <text evidence="11">In the N-terminal section; belongs to the SecD/SecF family. SecD subfamily.</text>
</comment>
<evidence type="ECO:0000256" key="9">
    <source>
        <dbReference type="ARBA" id="ARBA00059018"/>
    </source>
</evidence>
<dbReference type="PANTHER" id="PTHR30081:SF8">
    <property type="entry name" value="PROTEIN TRANSLOCASE SUBUNIT SECF"/>
    <property type="match status" value="1"/>
</dbReference>
<evidence type="ECO:0000256" key="11">
    <source>
        <dbReference type="ARBA" id="ARBA00061053"/>
    </source>
</evidence>